<dbReference type="SUPFAM" id="SSF56601">
    <property type="entry name" value="beta-lactamase/transpeptidase-like"/>
    <property type="match status" value="1"/>
</dbReference>
<feature type="chain" id="PRO_5047452495" evidence="1">
    <location>
        <begin position="22"/>
        <end position="358"/>
    </location>
</feature>
<dbReference type="InterPro" id="IPR012338">
    <property type="entry name" value="Beta-lactam/transpept-like"/>
</dbReference>
<dbReference type="EMBL" id="JARXRM010000025">
    <property type="protein sequence ID" value="MDH5822652.1"/>
    <property type="molecule type" value="Genomic_DNA"/>
</dbReference>
<dbReference type="RefSeq" id="WP_280573597.1">
    <property type="nucleotide sequence ID" value="NZ_JARXRM010000025.1"/>
</dbReference>
<comment type="caution">
    <text evidence="3">The sequence shown here is derived from an EMBL/GenBank/DDBJ whole genome shotgun (WGS) entry which is preliminary data.</text>
</comment>
<name>A0ABT6J7U5_9GAMM</name>
<protein>
    <submittedName>
        <fullName evidence="3">Serine hydrolase</fullName>
        <ecNumber evidence="3">3.1.1.103</ecNumber>
    </submittedName>
</protein>
<dbReference type="GO" id="GO:0016787">
    <property type="term" value="F:hydrolase activity"/>
    <property type="evidence" value="ECO:0007669"/>
    <property type="project" value="UniProtKB-KW"/>
</dbReference>
<dbReference type="Gene3D" id="3.40.710.10">
    <property type="entry name" value="DD-peptidase/beta-lactamase superfamily"/>
    <property type="match status" value="1"/>
</dbReference>
<evidence type="ECO:0000256" key="1">
    <source>
        <dbReference type="SAM" id="SignalP"/>
    </source>
</evidence>
<dbReference type="PANTHER" id="PTHR46825">
    <property type="entry name" value="D-ALANYL-D-ALANINE-CARBOXYPEPTIDASE/ENDOPEPTIDASE AMPH"/>
    <property type="match status" value="1"/>
</dbReference>
<gene>
    <name evidence="3" type="ORF">QFW77_06550</name>
</gene>
<dbReference type="InterPro" id="IPR050491">
    <property type="entry name" value="AmpC-like"/>
</dbReference>
<evidence type="ECO:0000313" key="4">
    <source>
        <dbReference type="Proteomes" id="UP001156940"/>
    </source>
</evidence>
<organism evidence="3 4">
    <name type="scientific">Luteimonas endophytica</name>
    <dbReference type="NCBI Taxonomy" id="3042023"/>
    <lineage>
        <taxon>Bacteria</taxon>
        <taxon>Pseudomonadati</taxon>
        <taxon>Pseudomonadota</taxon>
        <taxon>Gammaproteobacteria</taxon>
        <taxon>Lysobacterales</taxon>
        <taxon>Lysobacteraceae</taxon>
        <taxon>Luteimonas</taxon>
    </lineage>
</organism>
<dbReference type="EC" id="3.1.1.103" evidence="3"/>
<reference evidence="3 4" key="1">
    <citation type="submission" date="2023-04" db="EMBL/GenBank/DDBJ databases">
        <title>Luteimonas endophyticus RD2P54.</title>
        <authorList>
            <person name="Sun J.-Q."/>
        </authorList>
    </citation>
    <scope>NUCLEOTIDE SEQUENCE [LARGE SCALE GENOMIC DNA]</scope>
    <source>
        <strain evidence="3 4">RD2P54</strain>
    </source>
</reference>
<accession>A0ABT6J7U5</accession>
<dbReference type="Proteomes" id="UP001156940">
    <property type="component" value="Unassembled WGS sequence"/>
</dbReference>
<keyword evidence="3" id="KW-0378">Hydrolase</keyword>
<sequence length="358" mass="38752">MRAFAAIAACILLLGAGAARGGTMEERVERIDRLMHDYGGAVPGAAVLVLHDGEAVVRRGYGVADLETGAPVAPATNFRLASLTKQFTAAAILLLAEDGRLRLDDPVRRWLPTLPDAADPVTLHHLLSHTSGLIDYEEAMPEHPAAQLRDADVLALLEQHDRLYFPPGTRYRYSNSAYALLALVVGKASGQDFAAFLHARIFAPLGMDGTVAFEDGVSSVARRAYGHSLVDGAWRRTDQSPTSAVLGDGGIYSSIDDLARWDAALYDERLLSGASRALAFAAQTDGDTGEDDVDAYGYGWRLAGDMLWHSGETIGFRNVILRHPRQRLTVIVLSNRNHPEPYRTARAIADLWLAPGTD</sequence>
<evidence type="ECO:0000259" key="2">
    <source>
        <dbReference type="Pfam" id="PF00144"/>
    </source>
</evidence>
<dbReference type="PANTHER" id="PTHR46825:SF9">
    <property type="entry name" value="BETA-LACTAMASE-RELATED DOMAIN-CONTAINING PROTEIN"/>
    <property type="match status" value="1"/>
</dbReference>
<keyword evidence="4" id="KW-1185">Reference proteome</keyword>
<evidence type="ECO:0000313" key="3">
    <source>
        <dbReference type="EMBL" id="MDH5822652.1"/>
    </source>
</evidence>
<feature type="domain" description="Beta-lactamase-related" evidence="2">
    <location>
        <begin position="32"/>
        <end position="349"/>
    </location>
</feature>
<proteinExistence type="predicted"/>
<feature type="signal peptide" evidence="1">
    <location>
        <begin position="1"/>
        <end position="21"/>
    </location>
</feature>
<dbReference type="InterPro" id="IPR001466">
    <property type="entry name" value="Beta-lactam-related"/>
</dbReference>
<dbReference type="Pfam" id="PF00144">
    <property type="entry name" value="Beta-lactamase"/>
    <property type="match status" value="1"/>
</dbReference>
<keyword evidence="1" id="KW-0732">Signal</keyword>